<protein>
    <recommendedName>
        <fullName evidence="5">Serpin domain-containing protein</fullName>
    </recommendedName>
</protein>
<evidence type="ECO:0000259" key="5">
    <source>
        <dbReference type="SMART" id="SM00093"/>
    </source>
</evidence>
<dbReference type="Gene3D" id="2.30.39.10">
    <property type="entry name" value="Alpha-1-antitrypsin, domain 1"/>
    <property type="match status" value="1"/>
</dbReference>
<proteinExistence type="inferred from homology"/>
<dbReference type="SMART" id="SM00093">
    <property type="entry name" value="SERPIN"/>
    <property type="match status" value="1"/>
</dbReference>
<dbReference type="EMBL" id="KZ309141">
    <property type="protein sequence ID" value="KAG8237246.1"/>
    <property type="molecule type" value="Genomic_DNA"/>
</dbReference>
<dbReference type="PROSITE" id="PS00284">
    <property type="entry name" value="SERPIN"/>
    <property type="match status" value="1"/>
</dbReference>
<dbReference type="InterPro" id="IPR000215">
    <property type="entry name" value="Serpin_fam"/>
</dbReference>
<dbReference type="InterPro" id="IPR023796">
    <property type="entry name" value="Serpin_dom"/>
</dbReference>
<reference evidence="6" key="1">
    <citation type="submission" date="2013-04" db="EMBL/GenBank/DDBJ databases">
        <authorList>
            <person name="Qu J."/>
            <person name="Murali S.C."/>
            <person name="Bandaranaike D."/>
            <person name="Bellair M."/>
            <person name="Blankenburg K."/>
            <person name="Chao H."/>
            <person name="Dinh H."/>
            <person name="Doddapaneni H."/>
            <person name="Downs B."/>
            <person name="Dugan-Rocha S."/>
            <person name="Elkadiri S."/>
            <person name="Gnanaolivu R.D."/>
            <person name="Hernandez B."/>
            <person name="Javaid M."/>
            <person name="Jayaseelan J.C."/>
            <person name="Lee S."/>
            <person name="Li M."/>
            <person name="Ming W."/>
            <person name="Munidasa M."/>
            <person name="Muniz J."/>
            <person name="Nguyen L."/>
            <person name="Ongeri F."/>
            <person name="Osuji N."/>
            <person name="Pu L.-L."/>
            <person name="Puazo M."/>
            <person name="Qu C."/>
            <person name="Quiroz J."/>
            <person name="Raj R."/>
            <person name="Weissenberger G."/>
            <person name="Xin Y."/>
            <person name="Zou X."/>
            <person name="Han Y."/>
            <person name="Richards S."/>
            <person name="Worley K."/>
            <person name="Muzny D."/>
            <person name="Gibbs R."/>
        </authorList>
    </citation>
    <scope>NUCLEOTIDE SEQUENCE</scope>
    <source>
        <strain evidence="6">Sampled in the wild</strain>
    </source>
</reference>
<comment type="similarity">
    <text evidence="1 4">Belongs to the serpin family.</text>
</comment>
<dbReference type="Gene3D" id="3.30.497.10">
    <property type="entry name" value="Antithrombin, subunit I, domain 2"/>
    <property type="match status" value="2"/>
</dbReference>
<organism evidence="6 7">
    <name type="scientific">Ladona fulva</name>
    <name type="common">Scarce chaser dragonfly</name>
    <name type="synonym">Libellula fulva</name>
    <dbReference type="NCBI Taxonomy" id="123851"/>
    <lineage>
        <taxon>Eukaryota</taxon>
        <taxon>Metazoa</taxon>
        <taxon>Ecdysozoa</taxon>
        <taxon>Arthropoda</taxon>
        <taxon>Hexapoda</taxon>
        <taxon>Insecta</taxon>
        <taxon>Pterygota</taxon>
        <taxon>Palaeoptera</taxon>
        <taxon>Odonata</taxon>
        <taxon>Epiprocta</taxon>
        <taxon>Anisoptera</taxon>
        <taxon>Libelluloidea</taxon>
        <taxon>Libellulidae</taxon>
        <taxon>Ladona</taxon>
    </lineage>
</organism>
<comment type="caution">
    <text evidence="6">The sequence shown here is derived from an EMBL/GenBank/DDBJ whole genome shotgun (WGS) entry which is preliminary data.</text>
</comment>
<reference evidence="6" key="2">
    <citation type="submission" date="2017-10" db="EMBL/GenBank/DDBJ databases">
        <title>Ladona fulva Genome sequencing and assembly.</title>
        <authorList>
            <person name="Murali S."/>
            <person name="Richards S."/>
            <person name="Bandaranaike D."/>
            <person name="Bellair M."/>
            <person name="Blankenburg K."/>
            <person name="Chao H."/>
            <person name="Dinh H."/>
            <person name="Doddapaneni H."/>
            <person name="Dugan-Rocha S."/>
            <person name="Elkadiri S."/>
            <person name="Gnanaolivu R."/>
            <person name="Hernandez B."/>
            <person name="Skinner E."/>
            <person name="Javaid M."/>
            <person name="Lee S."/>
            <person name="Li M."/>
            <person name="Ming W."/>
            <person name="Munidasa M."/>
            <person name="Muniz J."/>
            <person name="Nguyen L."/>
            <person name="Hughes D."/>
            <person name="Osuji N."/>
            <person name="Pu L.-L."/>
            <person name="Puazo M."/>
            <person name="Qu C."/>
            <person name="Quiroz J."/>
            <person name="Raj R."/>
            <person name="Weissenberger G."/>
            <person name="Xin Y."/>
            <person name="Zou X."/>
            <person name="Han Y."/>
            <person name="Worley K."/>
            <person name="Muzny D."/>
            <person name="Gibbs R."/>
        </authorList>
    </citation>
    <scope>NUCLEOTIDE SEQUENCE</scope>
    <source>
        <strain evidence="6">Sampled in the wild</strain>
    </source>
</reference>
<keyword evidence="3" id="KW-0722">Serine protease inhibitor</keyword>
<evidence type="ECO:0000313" key="7">
    <source>
        <dbReference type="Proteomes" id="UP000792457"/>
    </source>
</evidence>
<evidence type="ECO:0000256" key="1">
    <source>
        <dbReference type="ARBA" id="ARBA00009500"/>
    </source>
</evidence>
<dbReference type="InterPro" id="IPR036186">
    <property type="entry name" value="Serpin_sf"/>
</dbReference>
<name>A0A8K0P7Y5_LADFU</name>
<dbReference type="GO" id="GO:0005615">
    <property type="term" value="C:extracellular space"/>
    <property type="evidence" value="ECO:0007669"/>
    <property type="project" value="InterPro"/>
</dbReference>
<evidence type="ECO:0000256" key="2">
    <source>
        <dbReference type="ARBA" id="ARBA00022690"/>
    </source>
</evidence>
<dbReference type="SUPFAM" id="SSF56574">
    <property type="entry name" value="Serpins"/>
    <property type="match status" value="1"/>
</dbReference>
<dbReference type="PANTHER" id="PTHR11461:SF211">
    <property type="entry name" value="GH10112P-RELATED"/>
    <property type="match status" value="1"/>
</dbReference>
<evidence type="ECO:0000256" key="3">
    <source>
        <dbReference type="ARBA" id="ARBA00022900"/>
    </source>
</evidence>
<keyword evidence="7" id="KW-1185">Reference proteome</keyword>
<dbReference type="InterPro" id="IPR042185">
    <property type="entry name" value="Serpin_sf_2"/>
</dbReference>
<dbReference type="GO" id="GO:0004867">
    <property type="term" value="F:serine-type endopeptidase inhibitor activity"/>
    <property type="evidence" value="ECO:0007669"/>
    <property type="project" value="UniProtKB-KW"/>
</dbReference>
<accession>A0A8K0P7Y5</accession>
<evidence type="ECO:0000256" key="4">
    <source>
        <dbReference type="RuleBase" id="RU000411"/>
    </source>
</evidence>
<dbReference type="AlphaFoldDB" id="A0A8K0P7Y5"/>
<feature type="domain" description="Serpin" evidence="5">
    <location>
        <begin position="78"/>
        <end position="370"/>
    </location>
</feature>
<dbReference type="Pfam" id="PF00079">
    <property type="entry name" value="Serpin"/>
    <property type="match status" value="2"/>
</dbReference>
<dbReference type="OrthoDB" id="671595at2759"/>
<gene>
    <name evidence="6" type="ORF">J437_LFUL011274</name>
</gene>
<dbReference type="InterPro" id="IPR023795">
    <property type="entry name" value="Serpin_CS"/>
</dbReference>
<keyword evidence="2" id="KW-0646">Protease inhibitor</keyword>
<sequence>MKVFRRKVRVNFLRPRSVAYIPTDLHTLCGTAHIHRTAMIASICVFIISLLLPKFTLGQIEVTSNAKDVTALSNGFIAEIFQNFNGEVENLVFSPFSFASNVMMLLEGASGETADEIQTSLNLTEDSLQGIRMVASLEFHSDTGILSHWQDYEHLPVYMFLSHETSAPFTSNGKVEYVPMVPQVGVFKSGHIDYLNSTAVELLFEAKTVSLLLLIPDETNGITSLIHKLSNISIPNLLDELVEGETEISMPQLAFAVRNLDFTTILKKRGIGLAMNSTGADFSKLSSSENHYLKSLTQTAYFTSSFSSLKAVAEGFPKLVKSAKYSADLGKGSLRRKRSINRVKADHPFLFYVIFKESGLVLLCGKIENPTQTP</sequence>
<dbReference type="Proteomes" id="UP000792457">
    <property type="component" value="Unassembled WGS sequence"/>
</dbReference>
<dbReference type="PANTHER" id="PTHR11461">
    <property type="entry name" value="SERINE PROTEASE INHIBITOR, SERPIN"/>
    <property type="match status" value="1"/>
</dbReference>
<dbReference type="InterPro" id="IPR042178">
    <property type="entry name" value="Serpin_sf_1"/>
</dbReference>
<evidence type="ECO:0000313" key="6">
    <source>
        <dbReference type="EMBL" id="KAG8237246.1"/>
    </source>
</evidence>